<accession>A0ABW2AUA3</accession>
<dbReference type="InterPro" id="IPR009091">
    <property type="entry name" value="RCC1/BLIP-II"/>
</dbReference>
<comment type="caution">
    <text evidence="1">The sequence shown here is derived from an EMBL/GenBank/DDBJ whole genome shotgun (WGS) entry which is preliminary data.</text>
</comment>
<proteinExistence type="predicted"/>
<name>A0ABW2AUA3_9MICO</name>
<dbReference type="EMBL" id="JBHSWJ010000002">
    <property type="protein sequence ID" value="MFC6714460.1"/>
    <property type="molecule type" value="Genomic_DNA"/>
</dbReference>
<sequence length="99" mass="9995">MAAVTRGQAGSPCAVLASGAAWCDIYTYSGSGTDVGISAGYIYGLHSDVVGMASADKATCVLLTGGDVRCWGSRLAVGLLGDGVQWGYSFEPVTVLGLD</sequence>
<dbReference type="Gene3D" id="2.130.10.30">
    <property type="entry name" value="Regulator of chromosome condensation 1/beta-lactamase-inhibitor protein II"/>
    <property type="match status" value="1"/>
</dbReference>
<evidence type="ECO:0000313" key="2">
    <source>
        <dbReference type="Proteomes" id="UP001596356"/>
    </source>
</evidence>
<evidence type="ECO:0000313" key="1">
    <source>
        <dbReference type="EMBL" id="MFC6714460.1"/>
    </source>
</evidence>
<protein>
    <submittedName>
        <fullName evidence="1">Uncharacterized protein</fullName>
    </submittedName>
</protein>
<reference evidence="2" key="1">
    <citation type="journal article" date="2019" name="Int. J. Syst. Evol. Microbiol.">
        <title>The Global Catalogue of Microorganisms (GCM) 10K type strain sequencing project: providing services to taxonomists for standard genome sequencing and annotation.</title>
        <authorList>
            <consortium name="The Broad Institute Genomics Platform"/>
            <consortium name="The Broad Institute Genome Sequencing Center for Infectious Disease"/>
            <person name="Wu L."/>
            <person name="Ma J."/>
        </authorList>
    </citation>
    <scope>NUCLEOTIDE SEQUENCE [LARGE SCALE GENOMIC DNA]</scope>
    <source>
        <strain evidence="2">NBRC 106593</strain>
    </source>
</reference>
<keyword evidence="2" id="KW-1185">Reference proteome</keyword>
<organism evidence="1 2">
    <name type="scientific">Branchiibius cervicis</name>
    <dbReference type="NCBI Taxonomy" id="908252"/>
    <lineage>
        <taxon>Bacteria</taxon>
        <taxon>Bacillati</taxon>
        <taxon>Actinomycetota</taxon>
        <taxon>Actinomycetes</taxon>
        <taxon>Micrococcales</taxon>
        <taxon>Dermacoccaceae</taxon>
        <taxon>Branchiibius</taxon>
    </lineage>
</organism>
<dbReference type="SUPFAM" id="SSF50985">
    <property type="entry name" value="RCC1/BLIP-II"/>
    <property type="match status" value="1"/>
</dbReference>
<dbReference type="Proteomes" id="UP001596356">
    <property type="component" value="Unassembled WGS sequence"/>
</dbReference>
<gene>
    <name evidence="1" type="ORF">ACFQBT_11775</name>
</gene>